<reference evidence="7 10" key="2">
    <citation type="submission" date="2021-01" db="EMBL/GenBank/DDBJ databases">
        <title>Whole genome shotgun sequence of Actinoplanes lobatus NBRC 12513.</title>
        <authorList>
            <person name="Komaki H."/>
            <person name="Tamura T."/>
        </authorList>
    </citation>
    <scope>NUCLEOTIDE SEQUENCE [LARGE SCALE GENOMIC DNA]</scope>
    <source>
        <strain evidence="7 10">NBRC 12513</strain>
    </source>
</reference>
<evidence type="ECO:0000313" key="8">
    <source>
        <dbReference type="EMBL" id="MBB4751013.1"/>
    </source>
</evidence>
<dbReference type="EMBL" id="BOMP01000171">
    <property type="protein sequence ID" value="GIE45712.1"/>
    <property type="molecule type" value="Genomic_DNA"/>
</dbReference>
<dbReference type="GO" id="GO:0003700">
    <property type="term" value="F:DNA-binding transcription factor activity"/>
    <property type="evidence" value="ECO:0007669"/>
    <property type="project" value="TreeGrafter"/>
</dbReference>
<feature type="DNA-binding region" description="H-T-H motif" evidence="4">
    <location>
        <begin position="59"/>
        <end position="78"/>
    </location>
</feature>
<feature type="domain" description="HTH tetR-type" evidence="6">
    <location>
        <begin position="36"/>
        <end position="96"/>
    </location>
</feature>
<dbReference type="Gene3D" id="1.10.357.10">
    <property type="entry name" value="Tetracycline Repressor, domain 2"/>
    <property type="match status" value="1"/>
</dbReference>
<dbReference type="SUPFAM" id="SSF46689">
    <property type="entry name" value="Homeodomain-like"/>
    <property type="match status" value="1"/>
</dbReference>
<dbReference type="Pfam" id="PF00440">
    <property type="entry name" value="TetR_N"/>
    <property type="match status" value="1"/>
</dbReference>
<organism evidence="8 9">
    <name type="scientific">Actinoplanes lobatus</name>
    <dbReference type="NCBI Taxonomy" id="113568"/>
    <lineage>
        <taxon>Bacteria</taxon>
        <taxon>Bacillati</taxon>
        <taxon>Actinomycetota</taxon>
        <taxon>Actinomycetes</taxon>
        <taxon>Micromonosporales</taxon>
        <taxon>Micromonosporaceae</taxon>
        <taxon>Actinoplanes</taxon>
    </lineage>
</organism>
<dbReference type="Proteomes" id="UP000590511">
    <property type="component" value="Unassembled WGS sequence"/>
</dbReference>
<dbReference type="InterPro" id="IPR050109">
    <property type="entry name" value="HTH-type_TetR-like_transc_reg"/>
</dbReference>
<evidence type="ECO:0000256" key="3">
    <source>
        <dbReference type="ARBA" id="ARBA00023163"/>
    </source>
</evidence>
<evidence type="ECO:0000256" key="1">
    <source>
        <dbReference type="ARBA" id="ARBA00023015"/>
    </source>
</evidence>
<dbReference type="GO" id="GO:0000976">
    <property type="term" value="F:transcription cis-regulatory region binding"/>
    <property type="evidence" value="ECO:0007669"/>
    <property type="project" value="TreeGrafter"/>
</dbReference>
<dbReference type="PROSITE" id="PS50977">
    <property type="entry name" value="HTH_TETR_2"/>
    <property type="match status" value="1"/>
</dbReference>
<keyword evidence="2 4" id="KW-0238">DNA-binding</keyword>
<evidence type="ECO:0000313" key="9">
    <source>
        <dbReference type="Proteomes" id="UP000590511"/>
    </source>
</evidence>
<evidence type="ECO:0000256" key="2">
    <source>
        <dbReference type="ARBA" id="ARBA00023125"/>
    </source>
</evidence>
<sequence length="243" mass="25655">MTDAVVSPLPGARPGRDPARAIKRGPRSMTPEAVAARQRERLYDALVHTVAEKGYANARVSDICTAAGVTRPAFYALFAGKEDAFLDTYRHGTGVLLSLMDSSYAAAGDWRTGARAALKVLLDVLASVPAFATMAIVEIDAAGPLARRERAELLGRFARFFADAPPVPDGLVETVVGGVYATIYRHVAGGRVADLPGLLPMLGYFMMAPFLGRDGAAAELAAPPVGERVVAPCATSDTDEVFH</sequence>
<comment type="caution">
    <text evidence="8">The sequence shown here is derived from an EMBL/GenBank/DDBJ whole genome shotgun (WGS) entry which is preliminary data.</text>
</comment>
<feature type="region of interest" description="Disordered" evidence="5">
    <location>
        <begin position="1"/>
        <end position="33"/>
    </location>
</feature>
<keyword evidence="3" id="KW-0804">Transcription</keyword>
<evidence type="ECO:0000259" key="6">
    <source>
        <dbReference type="PROSITE" id="PS50977"/>
    </source>
</evidence>
<keyword evidence="10" id="KW-1185">Reference proteome</keyword>
<evidence type="ECO:0000313" key="7">
    <source>
        <dbReference type="EMBL" id="GIE45712.1"/>
    </source>
</evidence>
<dbReference type="AlphaFoldDB" id="A0A7W7HI80"/>
<reference evidence="8 9" key="1">
    <citation type="submission" date="2020-08" db="EMBL/GenBank/DDBJ databases">
        <title>Sequencing the genomes of 1000 actinobacteria strains.</title>
        <authorList>
            <person name="Klenk H.-P."/>
        </authorList>
    </citation>
    <scope>NUCLEOTIDE SEQUENCE [LARGE SCALE GENOMIC DNA]</scope>
    <source>
        <strain evidence="8 9">DSM 43150</strain>
    </source>
</reference>
<dbReference type="RefSeq" id="WP_188123103.1">
    <property type="nucleotide sequence ID" value="NZ_BOMP01000171.1"/>
</dbReference>
<dbReference type="PANTHER" id="PTHR30055">
    <property type="entry name" value="HTH-TYPE TRANSCRIPTIONAL REGULATOR RUTR"/>
    <property type="match status" value="1"/>
</dbReference>
<accession>A0A7W7HI80</accession>
<evidence type="ECO:0000313" key="10">
    <source>
        <dbReference type="Proteomes" id="UP000631312"/>
    </source>
</evidence>
<keyword evidence="1" id="KW-0805">Transcription regulation</keyword>
<gene>
    <name evidence="7" type="ORF">Alo02nite_86100</name>
    <name evidence="8" type="ORF">BJ964_005174</name>
</gene>
<name>A0A7W7HI80_9ACTN</name>
<dbReference type="Proteomes" id="UP000631312">
    <property type="component" value="Unassembled WGS sequence"/>
</dbReference>
<protein>
    <submittedName>
        <fullName evidence="8">AcrR family transcriptional regulator</fullName>
    </submittedName>
</protein>
<dbReference type="InterPro" id="IPR009057">
    <property type="entry name" value="Homeodomain-like_sf"/>
</dbReference>
<proteinExistence type="predicted"/>
<dbReference type="EMBL" id="JACHNC010000001">
    <property type="protein sequence ID" value="MBB4751013.1"/>
    <property type="molecule type" value="Genomic_DNA"/>
</dbReference>
<evidence type="ECO:0000256" key="4">
    <source>
        <dbReference type="PROSITE-ProRule" id="PRU00335"/>
    </source>
</evidence>
<evidence type="ECO:0000256" key="5">
    <source>
        <dbReference type="SAM" id="MobiDB-lite"/>
    </source>
</evidence>
<dbReference type="PANTHER" id="PTHR30055:SF234">
    <property type="entry name" value="HTH-TYPE TRANSCRIPTIONAL REGULATOR BETI"/>
    <property type="match status" value="1"/>
</dbReference>
<dbReference type="InterPro" id="IPR001647">
    <property type="entry name" value="HTH_TetR"/>
</dbReference>